<dbReference type="Proteomes" id="UP000076842">
    <property type="component" value="Unassembled WGS sequence"/>
</dbReference>
<dbReference type="AlphaFoldDB" id="A0A165FFA8"/>
<organism evidence="1 2">
    <name type="scientific">Calocera cornea HHB12733</name>
    <dbReference type="NCBI Taxonomy" id="1353952"/>
    <lineage>
        <taxon>Eukaryota</taxon>
        <taxon>Fungi</taxon>
        <taxon>Dikarya</taxon>
        <taxon>Basidiomycota</taxon>
        <taxon>Agaricomycotina</taxon>
        <taxon>Dacrymycetes</taxon>
        <taxon>Dacrymycetales</taxon>
        <taxon>Dacrymycetaceae</taxon>
        <taxon>Calocera</taxon>
    </lineage>
</organism>
<gene>
    <name evidence="1" type="ORF">CALCODRAFT_543453</name>
</gene>
<sequence>MNVFARYNNPYPGNTTLDGKGYETPQFEQDALYAFSLKRSPPGAPPAWQKVLFAARSPWAGTMFQFCPNASGEGCHSLATKAVTPTVLPNAYGRVRLFPPRPNDWTADDFFDTVSQTDFDSCETDVDCIVAVLKQMGEPFKQPETWEADFRDDMASENPELMGPLRTPFVERKHLFLLGPRE</sequence>
<dbReference type="EMBL" id="KV423974">
    <property type="protein sequence ID" value="KZT56664.1"/>
    <property type="molecule type" value="Genomic_DNA"/>
</dbReference>
<proteinExistence type="predicted"/>
<protein>
    <submittedName>
        <fullName evidence="1">Uncharacterized protein</fullName>
    </submittedName>
</protein>
<name>A0A165FFA8_9BASI</name>
<accession>A0A165FFA8</accession>
<reference evidence="1 2" key="1">
    <citation type="journal article" date="2016" name="Mol. Biol. Evol.">
        <title>Comparative Genomics of Early-Diverging Mushroom-Forming Fungi Provides Insights into the Origins of Lignocellulose Decay Capabilities.</title>
        <authorList>
            <person name="Nagy L.G."/>
            <person name="Riley R."/>
            <person name="Tritt A."/>
            <person name="Adam C."/>
            <person name="Daum C."/>
            <person name="Floudas D."/>
            <person name="Sun H."/>
            <person name="Yadav J.S."/>
            <person name="Pangilinan J."/>
            <person name="Larsson K.H."/>
            <person name="Matsuura K."/>
            <person name="Barry K."/>
            <person name="Labutti K."/>
            <person name="Kuo R."/>
            <person name="Ohm R.A."/>
            <person name="Bhattacharya S.S."/>
            <person name="Shirouzu T."/>
            <person name="Yoshinaga Y."/>
            <person name="Martin F.M."/>
            <person name="Grigoriev I.V."/>
            <person name="Hibbett D.S."/>
        </authorList>
    </citation>
    <scope>NUCLEOTIDE SEQUENCE [LARGE SCALE GENOMIC DNA]</scope>
    <source>
        <strain evidence="1 2">HHB12733</strain>
    </source>
</reference>
<evidence type="ECO:0000313" key="1">
    <source>
        <dbReference type="EMBL" id="KZT56664.1"/>
    </source>
</evidence>
<dbReference type="InParanoid" id="A0A165FFA8"/>
<evidence type="ECO:0000313" key="2">
    <source>
        <dbReference type="Proteomes" id="UP000076842"/>
    </source>
</evidence>
<keyword evidence="2" id="KW-1185">Reference proteome</keyword>